<feature type="chain" id="PRO_5022117666" evidence="1">
    <location>
        <begin position="24"/>
        <end position="126"/>
    </location>
</feature>
<accession>A0A517R6N6</accession>
<gene>
    <name evidence="2" type="ORF">Pan189_39480</name>
</gene>
<dbReference type="Proteomes" id="UP000317318">
    <property type="component" value="Chromosome"/>
</dbReference>
<dbReference type="EMBL" id="CP036268">
    <property type="protein sequence ID" value="QDT39540.1"/>
    <property type="molecule type" value="Genomic_DNA"/>
</dbReference>
<sequence precursor="true">MRYCSAALTASLFVLAPITSASAQTFDAPAYGPIRLAQVDDDVDAGLKPRMENVPPTPRVVGPQMLIYLRANRQAAGRRARIEARKAAGISVSRPLVVGRPYFDPLGGVTRAPAYWYPAAVPVLIR</sequence>
<proteinExistence type="predicted"/>
<feature type="signal peptide" evidence="1">
    <location>
        <begin position="1"/>
        <end position="23"/>
    </location>
</feature>
<protein>
    <submittedName>
        <fullName evidence="2">Uncharacterized protein</fullName>
    </submittedName>
</protein>
<evidence type="ECO:0000313" key="3">
    <source>
        <dbReference type="Proteomes" id="UP000317318"/>
    </source>
</evidence>
<dbReference type="AlphaFoldDB" id="A0A517R6N6"/>
<keyword evidence="3" id="KW-1185">Reference proteome</keyword>
<keyword evidence="1" id="KW-0732">Signal</keyword>
<organism evidence="2 3">
    <name type="scientific">Stratiformator vulcanicus</name>
    <dbReference type="NCBI Taxonomy" id="2527980"/>
    <lineage>
        <taxon>Bacteria</taxon>
        <taxon>Pseudomonadati</taxon>
        <taxon>Planctomycetota</taxon>
        <taxon>Planctomycetia</taxon>
        <taxon>Planctomycetales</taxon>
        <taxon>Planctomycetaceae</taxon>
        <taxon>Stratiformator</taxon>
    </lineage>
</organism>
<evidence type="ECO:0000313" key="2">
    <source>
        <dbReference type="EMBL" id="QDT39540.1"/>
    </source>
</evidence>
<name>A0A517R6N6_9PLAN</name>
<dbReference type="KEGG" id="svp:Pan189_39480"/>
<reference evidence="2 3" key="1">
    <citation type="submission" date="2019-02" db="EMBL/GenBank/DDBJ databases">
        <title>Deep-cultivation of Planctomycetes and their phenomic and genomic characterization uncovers novel biology.</title>
        <authorList>
            <person name="Wiegand S."/>
            <person name="Jogler M."/>
            <person name="Boedeker C."/>
            <person name="Pinto D."/>
            <person name="Vollmers J."/>
            <person name="Rivas-Marin E."/>
            <person name="Kohn T."/>
            <person name="Peeters S.H."/>
            <person name="Heuer A."/>
            <person name="Rast P."/>
            <person name="Oberbeckmann S."/>
            <person name="Bunk B."/>
            <person name="Jeske O."/>
            <person name="Meyerdierks A."/>
            <person name="Storesund J.E."/>
            <person name="Kallscheuer N."/>
            <person name="Luecker S."/>
            <person name="Lage O.M."/>
            <person name="Pohl T."/>
            <person name="Merkel B.J."/>
            <person name="Hornburger P."/>
            <person name="Mueller R.-W."/>
            <person name="Bruemmer F."/>
            <person name="Labrenz M."/>
            <person name="Spormann A.M."/>
            <person name="Op den Camp H."/>
            <person name="Overmann J."/>
            <person name="Amann R."/>
            <person name="Jetten M.S.M."/>
            <person name="Mascher T."/>
            <person name="Medema M.H."/>
            <person name="Devos D.P."/>
            <person name="Kaster A.-K."/>
            <person name="Ovreas L."/>
            <person name="Rohde M."/>
            <person name="Galperin M.Y."/>
            <person name="Jogler C."/>
        </authorList>
    </citation>
    <scope>NUCLEOTIDE SEQUENCE [LARGE SCALE GENOMIC DNA]</scope>
    <source>
        <strain evidence="2 3">Pan189</strain>
    </source>
</reference>
<evidence type="ECO:0000256" key="1">
    <source>
        <dbReference type="SAM" id="SignalP"/>
    </source>
</evidence>